<feature type="domain" description="PUA" evidence="2">
    <location>
        <begin position="102"/>
        <end position="176"/>
    </location>
</feature>
<sequence>MSDDSVSTAVPDADATDDSGDSSPARDIDELRTIADYQFGAGAGTSLFPTDERFEVRRSSGGRPRQIHTDDARLVSYGVDGRFRLAIAGGRRLLDGLAAPANRVVVGDESEPFVRDGKNAFAKFVTDVDSEIRPGDEVLVVHERGDLLAVGRAELSADGMADFHSGMAVKIREGVDD</sequence>
<name>A0A1H6THH7_9EURY</name>
<dbReference type="InterPro" id="IPR002478">
    <property type="entry name" value="PUA"/>
</dbReference>
<dbReference type="AlphaFoldDB" id="A0A1H6THH7"/>
<dbReference type="InterPro" id="IPR004521">
    <property type="entry name" value="Uncharacterised_CHP00451"/>
</dbReference>
<proteinExistence type="predicted"/>
<accession>A0A2H4PZZ8</accession>
<dbReference type="InterPro" id="IPR015947">
    <property type="entry name" value="PUA-like_sf"/>
</dbReference>
<dbReference type="Gene3D" id="2.30.130.10">
    <property type="entry name" value="PUA domain"/>
    <property type="match status" value="1"/>
</dbReference>
<dbReference type="RefSeq" id="WP_089671719.1">
    <property type="nucleotide sequence ID" value="NZ_CP024845.1"/>
</dbReference>
<evidence type="ECO:0000259" key="2">
    <source>
        <dbReference type="SMART" id="SM00359"/>
    </source>
</evidence>
<dbReference type="KEGG" id="hae:halTADL_0853"/>
<protein>
    <submittedName>
        <fullName evidence="3">Conserved protein with predicted RNA binding PUA domain</fullName>
    </submittedName>
</protein>
<dbReference type="InterPro" id="IPR038250">
    <property type="entry name" value="TGT_C2_sf"/>
</dbReference>
<dbReference type="PROSITE" id="PS50890">
    <property type="entry name" value="PUA"/>
    <property type="match status" value="1"/>
</dbReference>
<evidence type="ECO:0000256" key="1">
    <source>
        <dbReference type="SAM" id="MobiDB-lite"/>
    </source>
</evidence>
<dbReference type="Gene3D" id="3.10.450.90">
    <property type="entry name" value="ArcTGT, C2 domain"/>
    <property type="match status" value="1"/>
</dbReference>
<dbReference type="InterPro" id="IPR036974">
    <property type="entry name" value="PUA_sf"/>
</dbReference>
<evidence type="ECO:0000313" key="3">
    <source>
        <dbReference type="EMBL" id="SEI76587.1"/>
    </source>
</evidence>
<dbReference type="GO" id="GO:0003723">
    <property type="term" value="F:RNA binding"/>
    <property type="evidence" value="ECO:0007669"/>
    <property type="project" value="InterPro"/>
</dbReference>
<dbReference type="CDD" id="cd21149">
    <property type="entry name" value="PUA_archaeosine_TGT"/>
    <property type="match status" value="1"/>
</dbReference>
<dbReference type="Proteomes" id="UP000198888">
    <property type="component" value="Unassembled WGS sequence"/>
</dbReference>
<dbReference type="OrthoDB" id="7576at2157"/>
<dbReference type="STRING" id="1073996.SAMN05444271_107128"/>
<dbReference type="SUPFAM" id="SSF88697">
    <property type="entry name" value="PUA domain-like"/>
    <property type="match status" value="1"/>
</dbReference>
<organism evidence="3 4">
    <name type="scientific">Halohasta litchfieldiae</name>
    <dbReference type="NCBI Taxonomy" id="1073996"/>
    <lineage>
        <taxon>Archaea</taxon>
        <taxon>Methanobacteriati</taxon>
        <taxon>Methanobacteriota</taxon>
        <taxon>Stenosarchaea group</taxon>
        <taxon>Halobacteria</taxon>
        <taxon>Halobacteriales</taxon>
        <taxon>Haloferacaceae</taxon>
        <taxon>Halohasta</taxon>
    </lineage>
</organism>
<keyword evidence="4" id="KW-1185">Reference proteome</keyword>
<dbReference type="Pfam" id="PF14810">
    <property type="entry name" value="TGT_C2"/>
    <property type="match status" value="1"/>
</dbReference>
<dbReference type="InterPro" id="IPR029402">
    <property type="entry name" value="TGT_C2"/>
</dbReference>
<dbReference type="NCBIfam" id="TIGR00451">
    <property type="entry name" value="unchar_dom_2"/>
    <property type="match status" value="1"/>
</dbReference>
<dbReference type="EMBL" id="FNYR01000007">
    <property type="protein sequence ID" value="SEI76587.1"/>
    <property type="molecule type" value="Genomic_DNA"/>
</dbReference>
<feature type="region of interest" description="Disordered" evidence="1">
    <location>
        <begin position="1"/>
        <end position="26"/>
    </location>
</feature>
<dbReference type="GeneID" id="35001667"/>
<dbReference type="Pfam" id="PF01472">
    <property type="entry name" value="PUA"/>
    <property type="match status" value="1"/>
</dbReference>
<evidence type="ECO:0000313" key="4">
    <source>
        <dbReference type="Proteomes" id="UP000198888"/>
    </source>
</evidence>
<dbReference type="SUPFAM" id="SSF88802">
    <property type="entry name" value="Pre-PUA domain"/>
    <property type="match status" value="1"/>
</dbReference>
<dbReference type="SMART" id="SM00359">
    <property type="entry name" value="PUA"/>
    <property type="match status" value="1"/>
</dbReference>
<accession>A0A1H6THH7</accession>
<gene>
    <name evidence="3" type="ORF">SAMN05444271_107128</name>
</gene>
<reference evidence="3 4" key="1">
    <citation type="submission" date="2016-10" db="EMBL/GenBank/DDBJ databases">
        <authorList>
            <person name="de Groot N.N."/>
        </authorList>
    </citation>
    <scope>NUCLEOTIDE SEQUENCE [LARGE SCALE GENOMIC DNA]</scope>
    <source>
        <strain evidence="3 4">DSM 22187</strain>
    </source>
</reference>